<dbReference type="OrthoDB" id="5309244at2759"/>
<name>A0A197JCV0_9FUNG</name>
<protein>
    <recommendedName>
        <fullName evidence="4">Killer toxin</fullName>
    </recommendedName>
</protein>
<gene>
    <name evidence="2" type="ORF">K457DRAFT_130986</name>
</gene>
<accession>A0A197JCV0</accession>
<proteinExistence type="predicted"/>
<dbReference type="EMBL" id="KV442139">
    <property type="protein sequence ID" value="OAQ22848.1"/>
    <property type="molecule type" value="Genomic_DNA"/>
</dbReference>
<reference evidence="2 3" key="1">
    <citation type="submission" date="2016-05" db="EMBL/GenBank/DDBJ databases">
        <title>Genome sequencing reveals origins of a unique bacterial endosymbiosis in the earliest lineages of terrestrial Fungi.</title>
        <authorList>
            <consortium name="DOE Joint Genome Institute"/>
            <person name="Uehling J."/>
            <person name="Gryganskyi A."/>
            <person name="Hameed K."/>
            <person name="Tschaplinski T."/>
            <person name="Misztal P."/>
            <person name="Wu S."/>
            <person name="Desiro A."/>
            <person name="Vande Pol N."/>
            <person name="Du Z.-Y."/>
            <person name="Zienkiewicz A."/>
            <person name="Zienkiewicz K."/>
            <person name="Morin E."/>
            <person name="Tisserant E."/>
            <person name="Splivallo R."/>
            <person name="Hainaut M."/>
            <person name="Henrissat B."/>
            <person name="Ohm R."/>
            <person name="Kuo A."/>
            <person name="Yan J."/>
            <person name="Lipzen A."/>
            <person name="Nolan M."/>
            <person name="Labutti K."/>
            <person name="Barry K."/>
            <person name="Goldstein A."/>
            <person name="Labbe J."/>
            <person name="Schadt C."/>
            <person name="Tuskan G."/>
            <person name="Grigoriev I."/>
            <person name="Martin F."/>
            <person name="Vilgalys R."/>
            <person name="Bonito G."/>
        </authorList>
    </citation>
    <scope>NUCLEOTIDE SEQUENCE [LARGE SCALE GENOMIC DNA]</scope>
    <source>
        <strain evidence="2 3">AG-77</strain>
    </source>
</reference>
<sequence>MFKSIIFFMVAIATLAGSVFGFSDNCHGSFRCNKGMSGDCTGAFNRFTDDTVYNSFTSRTNGQCTAIYRCDGDFPSLTGRQIKDLFAPIYGGQGCKGCGSHAFNGGSCEVTLNFCSNCLDSGNPN</sequence>
<dbReference type="Proteomes" id="UP000078512">
    <property type="component" value="Unassembled WGS sequence"/>
</dbReference>
<keyword evidence="1" id="KW-0732">Signal</keyword>
<organism evidence="2 3">
    <name type="scientific">Linnemannia elongata AG-77</name>
    <dbReference type="NCBI Taxonomy" id="1314771"/>
    <lineage>
        <taxon>Eukaryota</taxon>
        <taxon>Fungi</taxon>
        <taxon>Fungi incertae sedis</taxon>
        <taxon>Mucoromycota</taxon>
        <taxon>Mortierellomycotina</taxon>
        <taxon>Mortierellomycetes</taxon>
        <taxon>Mortierellales</taxon>
        <taxon>Mortierellaceae</taxon>
        <taxon>Linnemannia</taxon>
    </lineage>
</organism>
<feature type="chain" id="PRO_5008275804" description="Killer toxin" evidence="1">
    <location>
        <begin position="22"/>
        <end position="125"/>
    </location>
</feature>
<feature type="signal peptide" evidence="1">
    <location>
        <begin position="1"/>
        <end position="21"/>
    </location>
</feature>
<evidence type="ECO:0000256" key="1">
    <source>
        <dbReference type="SAM" id="SignalP"/>
    </source>
</evidence>
<evidence type="ECO:0008006" key="4">
    <source>
        <dbReference type="Google" id="ProtNLM"/>
    </source>
</evidence>
<dbReference type="AlphaFoldDB" id="A0A197JCV0"/>
<evidence type="ECO:0000313" key="2">
    <source>
        <dbReference type="EMBL" id="OAQ22848.1"/>
    </source>
</evidence>
<dbReference type="InterPro" id="IPR029167">
    <property type="entry name" value="Mug117"/>
</dbReference>
<dbReference type="Pfam" id="PF15474">
    <property type="entry name" value="MU117"/>
    <property type="match status" value="1"/>
</dbReference>
<keyword evidence="3" id="KW-1185">Reference proteome</keyword>
<evidence type="ECO:0000313" key="3">
    <source>
        <dbReference type="Proteomes" id="UP000078512"/>
    </source>
</evidence>